<dbReference type="InterPro" id="IPR031311">
    <property type="entry name" value="CHIT_BIND_RR_consensus"/>
</dbReference>
<proteinExistence type="predicted"/>
<organism evidence="4 5">
    <name type="scientific">Halocaridina rubra</name>
    <name type="common">Hawaiian red shrimp</name>
    <dbReference type="NCBI Taxonomy" id="373956"/>
    <lineage>
        <taxon>Eukaryota</taxon>
        <taxon>Metazoa</taxon>
        <taxon>Ecdysozoa</taxon>
        <taxon>Arthropoda</taxon>
        <taxon>Crustacea</taxon>
        <taxon>Multicrustacea</taxon>
        <taxon>Malacostraca</taxon>
        <taxon>Eumalacostraca</taxon>
        <taxon>Eucarida</taxon>
        <taxon>Decapoda</taxon>
        <taxon>Pleocyemata</taxon>
        <taxon>Caridea</taxon>
        <taxon>Atyoidea</taxon>
        <taxon>Atyidae</taxon>
        <taxon>Halocaridina</taxon>
    </lineage>
</organism>
<name>A0AAN9AAU0_HALRR</name>
<feature type="chain" id="PRO_5042956695" evidence="3">
    <location>
        <begin position="16"/>
        <end position="125"/>
    </location>
</feature>
<evidence type="ECO:0000256" key="1">
    <source>
        <dbReference type="ARBA" id="ARBA00022460"/>
    </source>
</evidence>
<evidence type="ECO:0000313" key="4">
    <source>
        <dbReference type="EMBL" id="KAK7081128.1"/>
    </source>
</evidence>
<gene>
    <name evidence="4" type="ORF">SK128_027954</name>
</gene>
<dbReference type="GO" id="GO:0042302">
    <property type="term" value="F:structural constituent of cuticle"/>
    <property type="evidence" value="ECO:0007669"/>
    <property type="project" value="UniProtKB-UniRule"/>
</dbReference>
<keyword evidence="3" id="KW-0732">Signal</keyword>
<accession>A0AAN9AAU0</accession>
<feature type="signal peptide" evidence="3">
    <location>
        <begin position="1"/>
        <end position="15"/>
    </location>
</feature>
<keyword evidence="1 2" id="KW-0193">Cuticle</keyword>
<sequence>MKVTIVLCLVAFASAAPRPQEDTVAIIVDERVDQGDGNFNYNIEADNGIMMQVSGTPGAEGQSNMEGVYLLPLADGGFAEIRFVANENGFQPQGDILPTPHPLPAHAQEQIKIAEQQRAEGITFE</sequence>
<keyword evidence="5" id="KW-1185">Reference proteome</keyword>
<evidence type="ECO:0000256" key="3">
    <source>
        <dbReference type="SAM" id="SignalP"/>
    </source>
</evidence>
<evidence type="ECO:0000256" key="2">
    <source>
        <dbReference type="PROSITE-ProRule" id="PRU00497"/>
    </source>
</evidence>
<evidence type="ECO:0000313" key="5">
    <source>
        <dbReference type="Proteomes" id="UP001381693"/>
    </source>
</evidence>
<reference evidence="4 5" key="1">
    <citation type="submission" date="2023-11" db="EMBL/GenBank/DDBJ databases">
        <title>Halocaridina rubra genome assembly.</title>
        <authorList>
            <person name="Smith C."/>
        </authorList>
    </citation>
    <scope>NUCLEOTIDE SEQUENCE [LARGE SCALE GENOMIC DNA]</scope>
    <source>
        <strain evidence="4">EP-1</strain>
        <tissue evidence="4">Whole</tissue>
    </source>
</reference>
<dbReference type="AlphaFoldDB" id="A0AAN9AAU0"/>
<dbReference type="InterPro" id="IPR000618">
    <property type="entry name" value="Insect_cuticle"/>
</dbReference>
<dbReference type="PROSITE" id="PS51155">
    <property type="entry name" value="CHIT_BIND_RR_2"/>
    <property type="match status" value="1"/>
</dbReference>
<dbReference type="EMBL" id="JAXCGZ010005695">
    <property type="protein sequence ID" value="KAK7081128.1"/>
    <property type="molecule type" value="Genomic_DNA"/>
</dbReference>
<dbReference type="PROSITE" id="PS00233">
    <property type="entry name" value="CHIT_BIND_RR_1"/>
    <property type="match status" value="1"/>
</dbReference>
<protein>
    <submittedName>
        <fullName evidence="4">Uncharacterized protein</fullName>
    </submittedName>
</protein>
<comment type="caution">
    <text evidence="4">The sequence shown here is derived from an EMBL/GenBank/DDBJ whole genome shotgun (WGS) entry which is preliminary data.</text>
</comment>
<dbReference type="Pfam" id="PF00379">
    <property type="entry name" value="Chitin_bind_4"/>
    <property type="match status" value="1"/>
</dbReference>
<dbReference type="Proteomes" id="UP001381693">
    <property type="component" value="Unassembled WGS sequence"/>
</dbReference>